<reference evidence="1 2" key="1">
    <citation type="submission" date="2021-07" db="EMBL/GenBank/DDBJ databases">
        <authorList>
            <person name="Palmer J.M."/>
        </authorList>
    </citation>
    <scope>NUCLEOTIDE SEQUENCE [LARGE SCALE GENOMIC DNA]</scope>
    <source>
        <strain evidence="1 2">AT_MEX2019</strain>
        <tissue evidence="1">Muscle</tissue>
    </source>
</reference>
<evidence type="ECO:0000313" key="2">
    <source>
        <dbReference type="Proteomes" id="UP001345963"/>
    </source>
</evidence>
<dbReference type="Proteomes" id="UP001345963">
    <property type="component" value="Unassembled WGS sequence"/>
</dbReference>
<protein>
    <submittedName>
        <fullName evidence="1">Uncharacterized protein</fullName>
    </submittedName>
</protein>
<sequence>MLEYPCPGCNPPLTRRLLEIGTSSPATLKGRSRTKQPDKYRFLVDRKCPTMYTHLPPYQEHLVKQSIKMGKNGHLTSAATFRW</sequence>
<gene>
    <name evidence="1" type="ORF">ATANTOWER_004170</name>
</gene>
<dbReference type="EMBL" id="JAHUTI010011288">
    <property type="protein sequence ID" value="MED6236080.1"/>
    <property type="molecule type" value="Genomic_DNA"/>
</dbReference>
<comment type="caution">
    <text evidence="1">The sequence shown here is derived from an EMBL/GenBank/DDBJ whole genome shotgun (WGS) entry which is preliminary data.</text>
</comment>
<keyword evidence="2" id="KW-1185">Reference proteome</keyword>
<accession>A0ABU7AEW8</accession>
<organism evidence="1 2">
    <name type="scientific">Ataeniobius toweri</name>
    <dbReference type="NCBI Taxonomy" id="208326"/>
    <lineage>
        <taxon>Eukaryota</taxon>
        <taxon>Metazoa</taxon>
        <taxon>Chordata</taxon>
        <taxon>Craniata</taxon>
        <taxon>Vertebrata</taxon>
        <taxon>Euteleostomi</taxon>
        <taxon>Actinopterygii</taxon>
        <taxon>Neopterygii</taxon>
        <taxon>Teleostei</taxon>
        <taxon>Neoteleostei</taxon>
        <taxon>Acanthomorphata</taxon>
        <taxon>Ovalentaria</taxon>
        <taxon>Atherinomorphae</taxon>
        <taxon>Cyprinodontiformes</taxon>
        <taxon>Goodeidae</taxon>
        <taxon>Ataeniobius</taxon>
    </lineage>
</organism>
<evidence type="ECO:0000313" key="1">
    <source>
        <dbReference type="EMBL" id="MED6236080.1"/>
    </source>
</evidence>
<proteinExistence type="predicted"/>
<name>A0ABU7AEW8_9TELE</name>